<keyword evidence="1" id="KW-0472">Membrane</keyword>
<evidence type="ECO:0000313" key="3">
    <source>
        <dbReference type="Proteomes" id="UP001546774"/>
    </source>
</evidence>
<keyword evidence="3" id="KW-1185">Reference proteome</keyword>
<evidence type="ECO:0000256" key="1">
    <source>
        <dbReference type="SAM" id="Phobius"/>
    </source>
</evidence>
<keyword evidence="1" id="KW-0812">Transmembrane</keyword>
<dbReference type="Proteomes" id="UP001546774">
    <property type="component" value="Unassembled WGS sequence"/>
</dbReference>
<name>A0ABV1H5E0_9FIRM</name>
<accession>A0ABV1H5E0</accession>
<sequence length="50" mass="5304">MDEKLYKKIKSIGAGNIVFGIISVVCGVTTGVLLIVNGARLLAHKSDTLF</sequence>
<gene>
    <name evidence="2" type="ORF">WMO37_07780</name>
</gene>
<feature type="transmembrane region" description="Helical" evidence="1">
    <location>
        <begin position="12"/>
        <end position="36"/>
    </location>
</feature>
<comment type="caution">
    <text evidence="2">The sequence shown here is derived from an EMBL/GenBank/DDBJ whole genome shotgun (WGS) entry which is preliminary data.</text>
</comment>
<evidence type="ECO:0000313" key="2">
    <source>
        <dbReference type="EMBL" id="MEQ2554919.1"/>
    </source>
</evidence>
<reference evidence="2" key="1">
    <citation type="submission" date="2024-03" db="EMBL/GenBank/DDBJ databases">
        <title>Human intestinal bacterial collection.</title>
        <authorList>
            <person name="Pauvert C."/>
            <person name="Hitch T.C.A."/>
            <person name="Clavel T."/>
        </authorList>
    </citation>
    <scope>NUCLEOTIDE SEQUENCE [LARGE SCALE GENOMIC DNA]</scope>
    <source>
        <strain evidence="2">CLA-AA-H89B</strain>
    </source>
</reference>
<keyword evidence="1" id="KW-1133">Transmembrane helix</keyword>
<organism evidence="2 3">
    <name type="scientific">Lachnospira intestinalis</name>
    <dbReference type="NCBI Taxonomy" id="3133158"/>
    <lineage>
        <taxon>Bacteria</taxon>
        <taxon>Bacillati</taxon>
        <taxon>Bacillota</taxon>
        <taxon>Clostridia</taxon>
        <taxon>Lachnospirales</taxon>
        <taxon>Lachnospiraceae</taxon>
        <taxon>Lachnospira</taxon>
    </lineage>
</organism>
<proteinExistence type="predicted"/>
<protein>
    <submittedName>
        <fullName evidence="2">Uncharacterized protein</fullName>
    </submittedName>
</protein>
<dbReference type="EMBL" id="JBBMFS010000005">
    <property type="protein sequence ID" value="MEQ2554919.1"/>
    <property type="molecule type" value="Genomic_DNA"/>
</dbReference>